<proteinExistence type="predicted"/>
<evidence type="ECO:0000313" key="2">
    <source>
        <dbReference type="EMBL" id="SNZ00984.1"/>
    </source>
</evidence>
<keyword evidence="3" id="KW-1185">Reference proteome</keyword>
<accession>A0A285MUX4</accession>
<organism evidence="2 3">
    <name type="scientific">Flagellimonas pacifica</name>
    <dbReference type="NCBI Taxonomy" id="1247520"/>
    <lineage>
        <taxon>Bacteria</taxon>
        <taxon>Pseudomonadati</taxon>
        <taxon>Bacteroidota</taxon>
        <taxon>Flavobacteriia</taxon>
        <taxon>Flavobacteriales</taxon>
        <taxon>Flavobacteriaceae</taxon>
        <taxon>Flagellimonas</taxon>
    </lineage>
</organism>
<name>A0A285MUX4_9FLAO</name>
<evidence type="ECO:0000313" key="3">
    <source>
        <dbReference type="Proteomes" id="UP000219048"/>
    </source>
</evidence>
<gene>
    <name evidence="2" type="ORF">SAMN06265377_2814</name>
</gene>
<sequence>MWKYIIAWFLMIFVAMANGLFREKFLSNRLTELQAHQISTVSMIVLFGIYVWILFKLWLPTSANQAIIIGVLWLVLTVVFEFLFGHYVVGHSWNKLFHDYNIVQGRVWVLVLIWITISPYIIYQIQK</sequence>
<keyword evidence="1" id="KW-0812">Transmembrane</keyword>
<feature type="transmembrane region" description="Helical" evidence="1">
    <location>
        <begin position="66"/>
        <end position="87"/>
    </location>
</feature>
<feature type="transmembrane region" description="Helical" evidence="1">
    <location>
        <begin position="107"/>
        <end position="125"/>
    </location>
</feature>
<evidence type="ECO:0000256" key="1">
    <source>
        <dbReference type="SAM" id="Phobius"/>
    </source>
</evidence>
<reference evidence="3" key="1">
    <citation type="submission" date="2017-09" db="EMBL/GenBank/DDBJ databases">
        <authorList>
            <person name="Varghese N."/>
            <person name="Submissions S."/>
        </authorList>
    </citation>
    <scope>NUCLEOTIDE SEQUENCE [LARGE SCALE GENOMIC DNA]</scope>
    <source>
        <strain evidence="3">DSM 25885</strain>
    </source>
</reference>
<feature type="transmembrane region" description="Helical" evidence="1">
    <location>
        <begin position="38"/>
        <end position="59"/>
    </location>
</feature>
<protein>
    <submittedName>
        <fullName evidence="2">Uncharacterized protein</fullName>
    </submittedName>
</protein>
<dbReference type="Proteomes" id="UP000219048">
    <property type="component" value="Unassembled WGS sequence"/>
</dbReference>
<keyword evidence="1" id="KW-1133">Transmembrane helix</keyword>
<keyword evidence="1" id="KW-0472">Membrane</keyword>
<dbReference type="AlphaFoldDB" id="A0A285MUX4"/>
<dbReference type="EMBL" id="OBEH01000004">
    <property type="protein sequence ID" value="SNZ00984.1"/>
    <property type="molecule type" value="Genomic_DNA"/>
</dbReference>